<evidence type="ECO:0000256" key="3">
    <source>
        <dbReference type="ARBA" id="ARBA00022694"/>
    </source>
</evidence>
<keyword evidence="1 8" id="KW-0963">Cytoplasm</keyword>
<feature type="binding site" evidence="8">
    <location>
        <position position="192"/>
    </location>
    <ligand>
        <name>substrate</name>
    </ligand>
</feature>
<dbReference type="SUPFAM" id="SSF53067">
    <property type="entry name" value="Actin-like ATPase domain"/>
    <property type="match status" value="2"/>
</dbReference>
<comment type="caution">
    <text evidence="8">Lacks conserved residue(s) required for the propagation of feature annotation.</text>
</comment>
<comment type="function">
    <text evidence="8">Required for the formation of a threonylcarbamoyl group on adenosine at position 37 (t(6)A37) in tRNAs that read codons beginning with adenine. Is involved in the transfer of the threonylcarbamoyl moiety of threonylcarbamoyl-AMP (TC-AMP) to the N6 group of A37, together with TsaE and TsaB. TsaD likely plays a direct catalytic role in this reaction.</text>
</comment>
<dbReference type="EMBL" id="MFMA01000041">
    <property type="protein sequence ID" value="OGG73731.1"/>
    <property type="molecule type" value="Genomic_DNA"/>
</dbReference>
<evidence type="ECO:0000256" key="6">
    <source>
        <dbReference type="ARBA" id="ARBA00023315"/>
    </source>
</evidence>
<evidence type="ECO:0000256" key="4">
    <source>
        <dbReference type="ARBA" id="ARBA00022723"/>
    </source>
</evidence>
<evidence type="ECO:0000313" key="11">
    <source>
        <dbReference type="Proteomes" id="UP000178427"/>
    </source>
</evidence>
<evidence type="ECO:0000256" key="7">
    <source>
        <dbReference type="ARBA" id="ARBA00048117"/>
    </source>
</evidence>
<comment type="similarity">
    <text evidence="8">Belongs to the KAE1 / TsaD family.</text>
</comment>
<dbReference type="AlphaFoldDB" id="A0A1F6EJ98"/>
<dbReference type="Pfam" id="PF00814">
    <property type="entry name" value="TsaD"/>
    <property type="match status" value="1"/>
</dbReference>
<dbReference type="GO" id="GO:0005506">
    <property type="term" value="F:iron ion binding"/>
    <property type="evidence" value="ECO:0007669"/>
    <property type="project" value="UniProtKB-UniRule"/>
</dbReference>
<evidence type="ECO:0000256" key="1">
    <source>
        <dbReference type="ARBA" id="ARBA00022490"/>
    </source>
</evidence>
<feature type="binding site" evidence="8">
    <location>
        <position position="120"/>
    </location>
    <ligand>
        <name>Fe cation</name>
        <dbReference type="ChEBI" id="CHEBI:24875"/>
    </ligand>
</feature>
<dbReference type="FunFam" id="3.30.420.40:FF:000040">
    <property type="entry name" value="tRNA N6-adenosine threonylcarbamoyltransferase"/>
    <property type="match status" value="1"/>
</dbReference>
<dbReference type="NCBIfam" id="TIGR03723">
    <property type="entry name" value="T6A_TsaD_YgjD"/>
    <property type="match status" value="1"/>
</dbReference>
<feature type="binding site" evidence="8">
    <location>
        <position position="124"/>
    </location>
    <ligand>
        <name>Fe cation</name>
        <dbReference type="ChEBI" id="CHEBI:24875"/>
    </ligand>
</feature>
<feature type="binding site" evidence="8">
    <location>
        <position position="316"/>
    </location>
    <ligand>
        <name>Fe cation</name>
        <dbReference type="ChEBI" id="CHEBI:24875"/>
    </ligand>
</feature>
<feature type="domain" description="Gcp-like" evidence="9">
    <location>
        <begin position="31"/>
        <end position="322"/>
    </location>
</feature>
<gene>
    <name evidence="8" type="primary">tsaD</name>
    <name evidence="10" type="ORF">A3A40_01475</name>
</gene>
<dbReference type="GO" id="GO:0061711">
    <property type="term" value="F:tRNA N(6)-L-threonylcarbamoyladenine synthase activity"/>
    <property type="evidence" value="ECO:0007669"/>
    <property type="project" value="UniProtKB-EC"/>
</dbReference>
<dbReference type="InterPro" id="IPR043129">
    <property type="entry name" value="ATPase_NBD"/>
</dbReference>
<comment type="subcellular location">
    <subcellularLocation>
        <location evidence="8">Cytoplasm</location>
    </subcellularLocation>
</comment>
<feature type="binding site" evidence="8">
    <location>
        <position position="179"/>
    </location>
    <ligand>
        <name>substrate</name>
    </ligand>
</feature>
<evidence type="ECO:0000313" key="10">
    <source>
        <dbReference type="EMBL" id="OGG73731.1"/>
    </source>
</evidence>
<keyword evidence="3 8" id="KW-0819">tRNA processing</keyword>
<dbReference type="Gene3D" id="3.30.420.40">
    <property type="match status" value="2"/>
</dbReference>
<keyword evidence="4 8" id="KW-0479">Metal-binding</keyword>
<feature type="binding site" evidence="8">
    <location>
        <begin position="146"/>
        <end position="150"/>
    </location>
    <ligand>
        <name>substrate</name>
    </ligand>
</feature>
<evidence type="ECO:0000256" key="2">
    <source>
        <dbReference type="ARBA" id="ARBA00022679"/>
    </source>
</evidence>
<comment type="catalytic activity">
    <reaction evidence="7 8">
        <text>L-threonylcarbamoyladenylate + adenosine(37) in tRNA = N(6)-L-threonylcarbamoyladenosine(37) in tRNA + AMP + H(+)</text>
        <dbReference type="Rhea" id="RHEA:37059"/>
        <dbReference type="Rhea" id="RHEA-COMP:10162"/>
        <dbReference type="Rhea" id="RHEA-COMP:10163"/>
        <dbReference type="ChEBI" id="CHEBI:15378"/>
        <dbReference type="ChEBI" id="CHEBI:73682"/>
        <dbReference type="ChEBI" id="CHEBI:74411"/>
        <dbReference type="ChEBI" id="CHEBI:74418"/>
        <dbReference type="ChEBI" id="CHEBI:456215"/>
        <dbReference type="EC" id="2.3.1.234"/>
    </reaction>
</comment>
<evidence type="ECO:0000256" key="5">
    <source>
        <dbReference type="ARBA" id="ARBA00023004"/>
    </source>
</evidence>
<proteinExistence type="inferred from homology"/>
<sequence>MKILGIETSADDTGIALIEAEGKFGPDFSYKVLGNAISSQAIHSQYGGIFPALAKREHAKNLPAVLDQVLGDANEPVPHPNIDAIAVTHGPGLEPCLWTGITFAQELSKKWNVPVVPVNHMEGHILISVMEKGKLAQFDFPALALLVSGGHTELILMKSFGQYEYIGRTRDDAVGEAFDKVARLLELPYPGGPEISRLAAYARSEKLPALLKLPRPMMTSDDYDFSFSGLKTAVERYVQAHELQSLDREKLACEFEDAVTDVLVYKTLRAVEEYGVNAVVMGGGVSANKYIRVRLAEALAKVGARLLVCPPEFSTDNGLMIALAGYFHALKKEFADPENLAANGNLKLC</sequence>
<dbReference type="NCBIfam" id="TIGR00329">
    <property type="entry name" value="gcp_kae1"/>
    <property type="match status" value="1"/>
</dbReference>
<keyword evidence="2 8" id="KW-0808">Transferase</keyword>
<comment type="caution">
    <text evidence="10">The sequence shown here is derived from an EMBL/GenBank/DDBJ whole genome shotgun (WGS) entry which is preliminary data.</text>
</comment>
<dbReference type="STRING" id="1798513.A3A40_01475"/>
<dbReference type="GO" id="GO:0002949">
    <property type="term" value="P:tRNA threonylcarbamoyladenosine modification"/>
    <property type="evidence" value="ECO:0007669"/>
    <property type="project" value="UniProtKB-UniRule"/>
</dbReference>
<accession>A0A1F6EJ98</accession>
<keyword evidence="5 8" id="KW-0408">Iron</keyword>
<dbReference type="Proteomes" id="UP000178427">
    <property type="component" value="Unassembled WGS sequence"/>
</dbReference>
<evidence type="ECO:0000259" key="9">
    <source>
        <dbReference type="Pfam" id="PF00814"/>
    </source>
</evidence>
<dbReference type="PRINTS" id="PR00789">
    <property type="entry name" value="OSIALOPTASE"/>
</dbReference>
<dbReference type="EC" id="2.3.1.234" evidence="8"/>
<dbReference type="InterPro" id="IPR000905">
    <property type="entry name" value="Gcp-like_dom"/>
</dbReference>
<name>A0A1F6EJ98_9BACT</name>
<protein>
    <recommendedName>
        <fullName evidence="8">tRNA N6-adenosine threonylcarbamoyltransferase</fullName>
        <ecNumber evidence="8">2.3.1.234</ecNumber>
    </recommendedName>
    <alternativeName>
        <fullName evidence="8">N6-L-threonylcarbamoyladenine synthase</fullName>
        <shortName evidence="8">t(6)A synthase</shortName>
    </alternativeName>
    <alternativeName>
        <fullName evidence="8">t(6)A37 threonylcarbamoyladenosine biosynthesis protein TsaD</fullName>
    </alternativeName>
    <alternativeName>
        <fullName evidence="8">tRNA threonylcarbamoyladenosine biosynthesis protein TsaD</fullName>
    </alternativeName>
</protein>
<feature type="binding site" evidence="8">
    <location>
        <position position="288"/>
    </location>
    <ligand>
        <name>substrate</name>
    </ligand>
</feature>
<dbReference type="HAMAP" id="MF_01445">
    <property type="entry name" value="TsaD"/>
    <property type="match status" value="1"/>
</dbReference>
<comment type="cofactor">
    <cofactor evidence="8">
        <name>Fe(2+)</name>
        <dbReference type="ChEBI" id="CHEBI:29033"/>
    </cofactor>
    <text evidence="8">Binds 1 Fe(2+) ion per subunit.</text>
</comment>
<dbReference type="PANTHER" id="PTHR11735">
    <property type="entry name" value="TRNA N6-ADENOSINE THREONYLCARBAMOYLTRANSFERASE"/>
    <property type="match status" value="1"/>
</dbReference>
<evidence type="ECO:0000256" key="8">
    <source>
        <dbReference type="HAMAP-Rule" id="MF_01445"/>
    </source>
</evidence>
<keyword evidence="6 8" id="KW-0012">Acyltransferase</keyword>
<dbReference type="InterPro" id="IPR022450">
    <property type="entry name" value="TsaD"/>
</dbReference>
<dbReference type="GO" id="GO:0005737">
    <property type="term" value="C:cytoplasm"/>
    <property type="evidence" value="ECO:0007669"/>
    <property type="project" value="UniProtKB-SubCell"/>
</dbReference>
<dbReference type="PANTHER" id="PTHR11735:SF6">
    <property type="entry name" value="TRNA N6-ADENOSINE THREONYLCARBAMOYLTRANSFERASE, MITOCHONDRIAL"/>
    <property type="match status" value="1"/>
</dbReference>
<dbReference type="InterPro" id="IPR017861">
    <property type="entry name" value="KAE1/TsaD"/>
</dbReference>
<organism evidence="10 11">
    <name type="scientific">Candidatus Kaiserbacteria bacterium RIFCSPLOWO2_01_FULL_54_20</name>
    <dbReference type="NCBI Taxonomy" id="1798513"/>
    <lineage>
        <taxon>Bacteria</taxon>
        <taxon>Candidatus Kaiseribacteriota</taxon>
    </lineage>
</organism>
<reference evidence="10 11" key="1">
    <citation type="journal article" date="2016" name="Nat. Commun.">
        <title>Thousands of microbial genomes shed light on interconnected biogeochemical processes in an aquifer system.</title>
        <authorList>
            <person name="Anantharaman K."/>
            <person name="Brown C.T."/>
            <person name="Hug L.A."/>
            <person name="Sharon I."/>
            <person name="Castelle C.J."/>
            <person name="Probst A.J."/>
            <person name="Thomas B.C."/>
            <person name="Singh A."/>
            <person name="Wilkins M.J."/>
            <person name="Karaoz U."/>
            <person name="Brodie E.L."/>
            <person name="Williams K.H."/>
            <person name="Hubbard S.S."/>
            <person name="Banfield J.F."/>
        </authorList>
    </citation>
    <scope>NUCLEOTIDE SEQUENCE [LARGE SCALE GENOMIC DNA]</scope>
</reference>